<keyword evidence="1" id="KW-0732">Signal</keyword>
<protein>
    <submittedName>
        <fullName evidence="2">Uncharacterized protein</fullName>
    </submittedName>
</protein>
<dbReference type="AlphaFoldDB" id="A0A4Y2BSA9"/>
<reference evidence="2 3" key="1">
    <citation type="journal article" date="2019" name="Sci. Rep.">
        <title>Orb-weaving spider Araneus ventricosus genome elucidates the spidroin gene catalogue.</title>
        <authorList>
            <person name="Kono N."/>
            <person name="Nakamura H."/>
            <person name="Ohtoshi R."/>
            <person name="Moran D.A.P."/>
            <person name="Shinohara A."/>
            <person name="Yoshida Y."/>
            <person name="Fujiwara M."/>
            <person name="Mori M."/>
            <person name="Tomita M."/>
            <person name="Arakawa K."/>
        </authorList>
    </citation>
    <scope>NUCLEOTIDE SEQUENCE [LARGE SCALE GENOMIC DNA]</scope>
</reference>
<evidence type="ECO:0000313" key="3">
    <source>
        <dbReference type="Proteomes" id="UP000499080"/>
    </source>
</evidence>
<dbReference type="EMBL" id="BGPR01000100">
    <property type="protein sequence ID" value="GBL94196.1"/>
    <property type="molecule type" value="Genomic_DNA"/>
</dbReference>
<evidence type="ECO:0000313" key="2">
    <source>
        <dbReference type="EMBL" id="GBL94196.1"/>
    </source>
</evidence>
<sequence length="86" mass="9690">MKWLVWHQKLGLLVLRISGSSPDLIEDPPVCRDDEAKSTQGSHILTQMLSKRVKPARYLNKSCSEMCQVKQWDSSDSTATTITNVT</sequence>
<evidence type="ECO:0000256" key="1">
    <source>
        <dbReference type="SAM" id="SignalP"/>
    </source>
</evidence>
<dbReference type="Proteomes" id="UP000499080">
    <property type="component" value="Unassembled WGS sequence"/>
</dbReference>
<proteinExistence type="predicted"/>
<accession>A0A4Y2BSA9</accession>
<organism evidence="2 3">
    <name type="scientific">Araneus ventricosus</name>
    <name type="common">Orbweaver spider</name>
    <name type="synonym">Epeira ventricosa</name>
    <dbReference type="NCBI Taxonomy" id="182803"/>
    <lineage>
        <taxon>Eukaryota</taxon>
        <taxon>Metazoa</taxon>
        <taxon>Ecdysozoa</taxon>
        <taxon>Arthropoda</taxon>
        <taxon>Chelicerata</taxon>
        <taxon>Arachnida</taxon>
        <taxon>Araneae</taxon>
        <taxon>Araneomorphae</taxon>
        <taxon>Entelegynae</taxon>
        <taxon>Araneoidea</taxon>
        <taxon>Araneidae</taxon>
        <taxon>Araneus</taxon>
    </lineage>
</organism>
<name>A0A4Y2BSA9_ARAVE</name>
<gene>
    <name evidence="2" type="ORF">AVEN_163518_1</name>
</gene>
<feature type="signal peptide" evidence="1">
    <location>
        <begin position="1"/>
        <end position="22"/>
    </location>
</feature>
<keyword evidence="3" id="KW-1185">Reference proteome</keyword>
<feature type="chain" id="PRO_5021501927" evidence="1">
    <location>
        <begin position="23"/>
        <end position="86"/>
    </location>
</feature>
<comment type="caution">
    <text evidence="2">The sequence shown here is derived from an EMBL/GenBank/DDBJ whole genome shotgun (WGS) entry which is preliminary data.</text>
</comment>